<evidence type="ECO:0000313" key="7">
    <source>
        <dbReference type="EnsemblMetazoa" id="CLYHEMP001318.1"/>
    </source>
</evidence>
<proteinExistence type="predicted"/>
<comment type="subcellular location">
    <subcellularLocation>
        <location evidence="1">Membrane</location>
        <topology evidence="1">Multi-pass membrane protein</topology>
    </subcellularLocation>
</comment>
<protein>
    <recommendedName>
        <fullName evidence="9">Cnidarian restricted protein</fullName>
    </recommendedName>
</protein>
<keyword evidence="3 5" id="KW-1133">Transmembrane helix</keyword>
<dbReference type="EnsemblMetazoa" id="CLYHEMT001318.1">
    <property type="protein sequence ID" value="CLYHEMP001318.1"/>
    <property type="gene ID" value="CLYHEMG001318"/>
</dbReference>
<evidence type="ECO:0000256" key="2">
    <source>
        <dbReference type="ARBA" id="ARBA00022692"/>
    </source>
</evidence>
<organism evidence="7 8">
    <name type="scientific">Clytia hemisphaerica</name>
    <dbReference type="NCBI Taxonomy" id="252671"/>
    <lineage>
        <taxon>Eukaryota</taxon>
        <taxon>Metazoa</taxon>
        <taxon>Cnidaria</taxon>
        <taxon>Hydrozoa</taxon>
        <taxon>Hydroidolina</taxon>
        <taxon>Leptothecata</taxon>
        <taxon>Obeliida</taxon>
        <taxon>Clytiidae</taxon>
        <taxon>Clytia</taxon>
    </lineage>
</organism>
<dbReference type="InterPro" id="IPR004031">
    <property type="entry name" value="PMP22/EMP/MP20/Claudin"/>
</dbReference>
<dbReference type="GeneID" id="136807165"/>
<dbReference type="RefSeq" id="XP_066919845.1">
    <property type="nucleotide sequence ID" value="XM_067063744.1"/>
</dbReference>
<keyword evidence="6" id="KW-0732">Signal</keyword>
<keyword evidence="8" id="KW-1185">Reference proteome</keyword>
<dbReference type="PANTHER" id="PTHR10671:SF108">
    <property type="entry name" value="CLAUDIN FAMILY PROTEIN-RELATED"/>
    <property type="match status" value="1"/>
</dbReference>
<name>A0A7M5WIB7_9CNID</name>
<feature type="chain" id="PRO_5029802036" description="Cnidarian restricted protein" evidence="6">
    <location>
        <begin position="29"/>
        <end position="162"/>
    </location>
</feature>
<feature type="transmembrane region" description="Helical" evidence="5">
    <location>
        <begin position="99"/>
        <end position="117"/>
    </location>
</feature>
<evidence type="ECO:0000256" key="6">
    <source>
        <dbReference type="SAM" id="SignalP"/>
    </source>
</evidence>
<dbReference type="Pfam" id="PF00822">
    <property type="entry name" value="PMP22_Claudin"/>
    <property type="match status" value="1"/>
</dbReference>
<feature type="signal peptide" evidence="6">
    <location>
        <begin position="1"/>
        <end position="28"/>
    </location>
</feature>
<dbReference type="PANTHER" id="PTHR10671">
    <property type="entry name" value="EPITHELIAL MEMBRANE PROTEIN-RELATED"/>
    <property type="match status" value="1"/>
</dbReference>
<feature type="transmembrane region" description="Helical" evidence="5">
    <location>
        <begin position="69"/>
        <end position="87"/>
    </location>
</feature>
<evidence type="ECO:0000313" key="8">
    <source>
        <dbReference type="Proteomes" id="UP000594262"/>
    </source>
</evidence>
<dbReference type="Gene3D" id="1.20.140.150">
    <property type="match status" value="1"/>
</dbReference>
<feature type="transmembrane region" description="Helical" evidence="5">
    <location>
        <begin position="129"/>
        <end position="152"/>
    </location>
</feature>
<dbReference type="GO" id="GO:0005886">
    <property type="term" value="C:plasma membrane"/>
    <property type="evidence" value="ECO:0007669"/>
    <property type="project" value="TreeGrafter"/>
</dbReference>
<evidence type="ECO:0008006" key="9">
    <source>
        <dbReference type="Google" id="ProtNLM"/>
    </source>
</evidence>
<evidence type="ECO:0000256" key="5">
    <source>
        <dbReference type="SAM" id="Phobius"/>
    </source>
</evidence>
<evidence type="ECO:0000256" key="4">
    <source>
        <dbReference type="ARBA" id="ARBA00023136"/>
    </source>
</evidence>
<dbReference type="Proteomes" id="UP000594262">
    <property type="component" value="Unplaced"/>
</dbReference>
<sequence length="162" mass="18188">MVNKKVTSGLSFFLSLAALIILPMTTSSSEWLERYDEHSGLWIHCHNLPNGGGEKCITNDATWLKCCQAFAVLSIIFLFAGLILILLDLCLEKVQTKHSAITLFLSSLFQLIVMIIYEEMTVEMTSHGTSYFIGWLVFALQFAAAIIQTLGVKFNRNYQDLS</sequence>
<accession>A0A7M5WIB7</accession>
<dbReference type="AlphaFoldDB" id="A0A7M5WIB7"/>
<evidence type="ECO:0000256" key="3">
    <source>
        <dbReference type="ARBA" id="ARBA00022989"/>
    </source>
</evidence>
<evidence type="ECO:0000256" key="1">
    <source>
        <dbReference type="ARBA" id="ARBA00004141"/>
    </source>
</evidence>
<keyword evidence="4 5" id="KW-0472">Membrane</keyword>
<reference evidence="7" key="1">
    <citation type="submission" date="2021-01" db="UniProtKB">
        <authorList>
            <consortium name="EnsemblMetazoa"/>
        </authorList>
    </citation>
    <scope>IDENTIFICATION</scope>
</reference>
<dbReference type="InterPro" id="IPR050579">
    <property type="entry name" value="PMP-22/EMP/MP20-like"/>
</dbReference>
<keyword evidence="2 5" id="KW-0812">Transmembrane</keyword>